<evidence type="ECO:0000256" key="3">
    <source>
        <dbReference type="SAM" id="SignalP"/>
    </source>
</evidence>
<feature type="domain" description="SMP-30/Gluconolactonase/LRE-like region" evidence="4">
    <location>
        <begin position="85"/>
        <end position="377"/>
    </location>
</feature>
<evidence type="ECO:0000256" key="1">
    <source>
        <dbReference type="ARBA" id="ARBA00022801"/>
    </source>
</evidence>
<dbReference type="AlphaFoldDB" id="A0A6S6PEP5"/>
<evidence type="ECO:0000313" key="6">
    <source>
        <dbReference type="Proteomes" id="UP000515220"/>
    </source>
</evidence>
<evidence type="ECO:0000256" key="2">
    <source>
        <dbReference type="SAM" id="MobiDB-lite"/>
    </source>
</evidence>
<evidence type="ECO:0000259" key="4">
    <source>
        <dbReference type="Pfam" id="PF08450"/>
    </source>
</evidence>
<dbReference type="Pfam" id="PF08450">
    <property type="entry name" value="SGL"/>
    <property type="match status" value="1"/>
</dbReference>
<dbReference type="GO" id="GO:0016787">
    <property type="term" value="F:hydrolase activity"/>
    <property type="evidence" value="ECO:0007669"/>
    <property type="project" value="UniProtKB-KW"/>
</dbReference>
<evidence type="ECO:0000313" key="5">
    <source>
        <dbReference type="EMBL" id="BCI65426.1"/>
    </source>
</evidence>
<protein>
    <submittedName>
        <fullName evidence="5">Gluconolactonase</fullName>
    </submittedName>
</protein>
<name>A0A6S6PEP5_ACEAC</name>
<proteinExistence type="predicted"/>
<keyword evidence="1" id="KW-0378">Hydrolase</keyword>
<gene>
    <name evidence="5" type="ORF">AAJCM20276_00500</name>
</gene>
<dbReference type="InterPro" id="IPR051262">
    <property type="entry name" value="SMP-30/CGR1_Lactonase"/>
</dbReference>
<feature type="region of interest" description="Disordered" evidence="2">
    <location>
        <begin position="24"/>
        <end position="49"/>
    </location>
</feature>
<sequence>MPTLTGRRTFLATGLSMVAASTVKAASAPPEPPSTVSSPPRSWNGQAPTGFLPDPDVISLDPSFKDLLFPNTPIQRVLTGGGWLEGPTWLGEARILLLSDTIRSQQYRLIPPAESGEGSLSVFRQESYHSNGNTLDTQGRIITCEHDMRRVIRWEHDGSCSVIADSFNGKPLNSPNDVIVNPLDNSIWFTDPVYGDTLIEGHPNSPGNSANPTGKLRWTLGTEVPVQFAGHARQDVHIFRVDGQNGQIKAVLSPEEVPSPNGLCFSPDQKIFYATGTVSGSSQSGTQRVIYAFDMVDGLPRNRRVFCSFMLENHNMIPDGIRADVFGNLWCGASGPFGLAGVLCYNPAGKLIGRIRLPFGCSNLTFGGPKRNELYMCCGSQMFRLLLETQGAGLS</sequence>
<feature type="signal peptide" evidence="3">
    <location>
        <begin position="1"/>
        <end position="25"/>
    </location>
</feature>
<dbReference type="Proteomes" id="UP000515220">
    <property type="component" value="Chromosome"/>
</dbReference>
<dbReference type="EMBL" id="AP023326">
    <property type="protein sequence ID" value="BCI65426.1"/>
    <property type="molecule type" value="Genomic_DNA"/>
</dbReference>
<dbReference type="Gene3D" id="2.120.10.30">
    <property type="entry name" value="TolB, C-terminal domain"/>
    <property type="match status" value="1"/>
</dbReference>
<dbReference type="InterPro" id="IPR011042">
    <property type="entry name" value="6-blade_b-propeller_TolB-like"/>
</dbReference>
<dbReference type="PANTHER" id="PTHR47572">
    <property type="entry name" value="LIPOPROTEIN-RELATED"/>
    <property type="match status" value="1"/>
</dbReference>
<keyword evidence="3" id="KW-0732">Signal</keyword>
<dbReference type="PANTHER" id="PTHR47572:SF4">
    <property type="entry name" value="LACTONASE DRP35"/>
    <property type="match status" value="1"/>
</dbReference>
<dbReference type="SUPFAM" id="SSF63829">
    <property type="entry name" value="Calcium-dependent phosphotriesterase"/>
    <property type="match status" value="1"/>
</dbReference>
<dbReference type="RefSeq" id="WP_099349066.1">
    <property type="nucleotide sequence ID" value="NZ_AP023326.1"/>
</dbReference>
<feature type="chain" id="PRO_5028170060" evidence="3">
    <location>
        <begin position="26"/>
        <end position="395"/>
    </location>
</feature>
<accession>A0A6S6PEP5</accession>
<dbReference type="InterPro" id="IPR013658">
    <property type="entry name" value="SGL"/>
</dbReference>
<organism evidence="5 6">
    <name type="scientific">Acetobacter aceti</name>
    <dbReference type="NCBI Taxonomy" id="435"/>
    <lineage>
        <taxon>Bacteria</taxon>
        <taxon>Pseudomonadati</taxon>
        <taxon>Pseudomonadota</taxon>
        <taxon>Alphaproteobacteria</taxon>
        <taxon>Acetobacterales</taxon>
        <taxon>Acetobacteraceae</taxon>
        <taxon>Acetobacter</taxon>
        <taxon>Acetobacter subgen. Acetobacter</taxon>
    </lineage>
</organism>
<reference evidence="5 6" key="1">
    <citation type="submission" date="2020-07" db="EMBL/GenBank/DDBJ databases">
        <title>Complete Genome Sequence of an acetic acid bacterium, Acetobacter aceti JCM20276.</title>
        <authorList>
            <person name="Hirose Y."/>
            <person name="Mihara H."/>
        </authorList>
    </citation>
    <scope>NUCLEOTIDE SEQUENCE [LARGE SCALE GENOMIC DNA]</scope>
    <source>
        <strain evidence="5 6">JCM20276</strain>
    </source>
</reference>